<name>A0A3A8KC95_9BACT</name>
<dbReference type="Pfam" id="PF10459">
    <property type="entry name" value="Peptidase_S46"/>
    <property type="match status" value="1"/>
</dbReference>
<dbReference type="InterPro" id="IPR043504">
    <property type="entry name" value="Peptidase_S1_PA_chymotrypsin"/>
</dbReference>
<comment type="function">
    <text evidence="6">Catalyzes the removal of dipeptides from the N-terminus of oligopeptides.</text>
</comment>
<keyword evidence="8" id="KW-1185">Reference proteome</keyword>
<evidence type="ECO:0000256" key="2">
    <source>
        <dbReference type="ARBA" id="ARBA00022438"/>
    </source>
</evidence>
<evidence type="ECO:0000313" key="7">
    <source>
        <dbReference type="EMBL" id="RKH01955.1"/>
    </source>
</evidence>
<organism evidence="7 8">
    <name type="scientific">Corallococcus carmarthensis</name>
    <dbReference type="NCBI Taxonomy" id="2316728"/>
    <lineage>
        <taxon>Bacteria</taxon>
        <taxon>Pseudomonadati</taxon>
        <taxon>Myxococcota</taxon>
        <taxon>Myxococcia</taxon>
        <taxon>Myxococcales</taxon>
        <taxon>Cystobacterineae</taxon>
        <taxon>Myxococcaceae</taxon>
        <taxon>Corallococcus</taxon>
    </lineage>
</organism>
<sequence>MYRRLFALGLLSSLPAAAEEGMWTYDAFPAAQVKKAYGFEPTQAWLDKVRLGSVRLAGGCSASFVSPDGLVMTNHHCVRSCIEELTTAKDDLLAKGFQAKTAKEERRCPKIEANQLVEMTDVTERMNTATKSLSGAAFNTALKKEMAAVEAACTIGADVRCDVVTLYNGGKYQLYKYRRFQDVRLVFAPEFSMAAFGGDADNFNFPRYGYDVSFVRVWQDDAPAKSPDYLPWAKEGAKEGDLVFVSGHPGGTERKSTVAELEFQRDVALPQTLLQLSEMRGALREFTSASPERYRVARSSLRGVENGLKALKGRQETLADPVVLARKRQEEAELKKRIDANPQARALTQGMWDETAQALDLWRRMMNDYRMKGAGDAFRSDLFSYAQALVRAAEELPKANGERLREYTDGQLPALKQRLLREAPIPAELEALTLTFGFNKLRETLGADDPFVRMVLEKEAPADLAKALVRGSKLGDVKVRKALLDGGKAAVDASKDPMIILARKVDAETRASRKRYEDTVEAVLKRNGERLAKAYLLVNGTAGAPDATFTLRLNYGQVKGWDDNGKAVPALTTFGGAYGRDTGKEPFKLPAPWVKAKGKVPDATPLDMATTNDIIGGNSGSPVVNRDGQVVGLIFDGNLPSLGGRYLYVPETNRAVAVHGDGILAALEHVYGAARVVNELKGAQAASAAPAR</sequence>
<dbReference type="AlphaFoldDB" id="A0A3A8KC95"/>
<keyword evidence="3 6" id="KW-0645">Protease</keyword>
<feature type="signal peptide" evidence="6">
    <location>
        <begin position="1"/>
        <end position="18"/>
    </location>
</feature>
<keyword evidence="5 6" id="KW-0378">Hydrolase</keyword>
<feature type="chain" id="PRO_5023157339" description="Dipeptidyl-peptidase" evidence="6">
    <location>
        <begin position="19"/>
        <end position="692"/>
    </location>
</feature>
<dbReference type="PANTHER" id="PTHR38469">
    <property type="entry name" value="PERIPLASMIC PEPTIDASE SUBFAMILY S1B"/>
    <property type="match status" value="1"/>
</dbReference>
<accession>A0A3A8KC95</accession>
<proteinExistence type="inferred from homology"/>
<dbReference type="PANTHER" id="PTHR38469:SF1">
    <property type="entry name" value="PERIPLASMIC PEPTIDASE SUBFAMILY S1B"/>
    <property type="match status" value="1"/>
</dbReference>
<evidence type="ECO:0000256" key="1">
    <source>
        <dbReference type="ARBA" id="ARBA00010491"/>
    </source>
</evidence>
<dbReference type="Gene3D" id="2.40.10.10">
    <property type="entry name" value="Trypsin-like serine proteases"/>
    <property type="match status" value="1"/>
</dbReference>
<evidence type="ECO:0000256" key="3">
    <source>
        <dbReference type="ARBA" id="ARBA00022670"/>
    </source>
</evidence>
<gene>
    <name evidence="7" type="ORF">D7X32_18360</name>
</gene>
<dbReference type="RefSeq" id="WP_120603855.1">
    <property type="nucleotide sequence ID" value="NZ_RAWE01000061.1"/>
</dbReference>
<dbReference type="InterPro" id="IPR019500">
    <property type="entry name" value="Pep_S46"/>
</dbReference>
<dbReference type="GO" id="GO:0006508">
    <property type="term" value="P:proteolysis"/>
    <property type="evidence" value="ECO:0007669"/>
    <property type="project" value="UniProtKB-KW"/>
</dbReference>
<dbReference type="Proteomes" id="UP000268313">
    <property type="component" value="Unassembled WGS sequence"/>
</dbReference>
<dbReference type="GO" id="GO:0070009">
    <property type="term" value="F:serine-type aminopeptidase activity"/>
    <property type="evidence" value="ECO:0007669"/>
    <property type="project" value="UniProtKB-UniRule"/>
</dbReference>
<evidence type="ECO:0000313" key="8">
    <source>
        <dbReference type="Proteomes" id="UP000268313"/>
    </source>
</evidence>
<keyword evidence="4 6" id="KW-0732">Signal</keyword>
<keyword evidence="2 6" id="KW-0031">Aminopeptidase</keyword>
<reference evidence="8" key="1">
    <citation type="submission" date="2018-09" db="EMBL/GenBank/DDBJ databases">
        <authorList>
            <person name="Livingstone P.G."/>
            <person name="Whitworth D.E."/>
        </authorList>
    </citation>
    <scope>NUCLEOTIDE SEQUENCE [LARGE SCALE GENOMIC DNA]</scope>
    <source>
        <strain evidence="8">CA043D</strain>
    </source>
</reference>
<evidence type="ECO:0000256" key="5">
    <source>
        <dbReference type="ARBA" id="ARBA00022801"/>
    </source>
</evidence>
<comment type="caution">
    <text evidence="7">The sequence shown here is derived from an EMBL/GenBank/DDBJ whole genome shotgun (WGS) entry which is preliminary data.</text>
</comment>
<dbReference type="OrthoDB" id="9805367at2"/>
<dbReference type="InterPro" id="IPR009003">
    <property type="entry name" value="Peptidase_S1_PA"/>
</dbReference>
<dbReference type="SUPFAM" id="SSF50494">
    <property type="entry name" value="Trypsin-like serine proteases"/>
    <property type="match status" value="1"/>
</dbReference>
<comment type="similarity">
    <text evidence="1 6">Belongs to the peptidase S46 family.</text>
</comment>
<keyword evidence="6" id="KW-0720">Serine protease</keyword>
<dbReference type="EC" id="3.4.14.-" evidence="6"/>
<evidence type="ECO:0000256" key="6">
    <source>
        <dbReference type="RuleBase" id="RU366067"/>
    </source>
</evidence>
<dbReference type="GO" id="GO:0008239">
    <property type="term" value="F:dipeptidyl-peptidase activity"/>
    <property type="evidence" value="ECO:0007669"/>
    <property type="project" value="UniProtKB-UniRule"/>
</dbReference>
<evidence type="ECO:0000256" key="4">
    <source>
        <dbReference type="ARBA" id="ARBA00022729"/>
    </source>
</evidence>
<dbReference type="GO" id="GO:0043171">
    <property type="term" value="P:peptide catabolic process"/>
    <property type="evidence" value="ECO:0007669"/>
    <property type="project" value="UniProtKB-UniRule"/>
</dbReference>
<protein>
    <recommendedName>
        <fullName evidence="6">Dipeptidyl-peptidase</fullName>
        <ecNumber evidence="6">3.4.14.-</ecNumber>
    </recommendedName>
</protein>
<dbReference type="EMBL" id="RAWE01000061">
    <property type="protein sequence ID" value="RKH01955.1"/>
    <property type="molecule type" value="Genomic_DNA"/>
</dbReference>